<dbReference type="AlphaFoldDB" id="A0A510Y238"/>
<reference evidence="1 2" key="1">
    <citation type="submission" date="2019-07" db="EMBL/GenBank/DDBJ databases">
        <title>Whole genome shotgun sequence of Marinococcus halophilus NBRC 102359.</title>
        <authorList>
            <person name="Hosoyama A."/>
            <person name="Uohara A."/>
            <person name="Ohji S."/>
            <person name="Ichikawa N."/>
        </authorList>
    </citation>
    <scope>NUCLEOTIDE SEQUENCE [LARGE SCALE GENOMIC DNA]</scope>
    <source>
        <strain evidence="1 2">NBRC 102359</strain>
    </source>
</reference>
<gene>
    <name evidence="1" type="ORF">MHA01_02850</name>
</gene>
<protein>
    <submittedName>
        <fullName evidence="1">Uncharacterized protein</fullName>
    </submittedName>
</protein>
<dbReference type="Proteomes" id="UP000321051">
    <property type="component" value="Unassembled WGS sequence"/>
</dbReference>
<sequence length="54" mass="6169">MNSQKTFIKGEIMHRGSPFMGGWWRVKRGDTGKRKPPLPLWAAEGGWFILVVRG</sequence>
<evidence type="ECO:0000313" key="1">
    <source>
        <dbReference type="EMBL" id="GEK57380.1"/>
    </source>
</evidence>
<dbReference type="EMBL" id="BJUN01000001">
    <property type="protein sequence ID" value="GEK57380.1"/>
    <property type="molecule type" value="Genomic_DNA"/>
</dbReference>
<comment type="caution">
    <text evidence="1">The sequence shown here is derived from an EMBL/GenBank/DDBJ whole genome shotgun (WGS) entry which is preliminary data.</text>
</comment>
<name>A0A510Y238_MARHA</name>
<accession>A0A510Y238</accession>
<evidence type="ECO:0000313" key="2">
    <source>
        <dbReference type="Proteomes" id="UP000321051"/>
    </source>
</evidence>
<keyword evidence="2" id="KW-1185">Reference proteome</keyword>
<organism evidence="1 2">
    <name type="scientific">Marinococcus halophilus</name>
    <dbReference type="NCBI Taxonomy" id="1371"/>
    <lineage>
        <taxon>Bacteria</taxon>
        <taxon>Bacillati</taxon>
        <taxon>Bacillota</taxon>
        <taxon>Bacilli</taxon>
        <taxon>Bacillales</taxon>
        <taxon>Bacillaceae</taxon>
        <taxon>Marinococcus</taxon>
    </lineage>
</organism>
<proteinExistence type="predicted"/>